<dbReference type="AlphaFoldDB" id="Q01DU0"/>
<dbReference type="GeneID" id="9832555"/>
<sequence>MLVASRAHARVCAHGRAHVTPTARARSRASRAITTRRKSNDDDDVDDAPGTNDDFESVDTPAWAKDLTIDPETGDLIVESTGKPLNEFGATRFDLYVRALRGEYDAADSETQTEENSVGEIFETIQQFPCKYTYQVVCLKADVEDEGFVRSVVRRVVGGDATVKAEVVIKDRGHTGKYAAIWASTWVYSAKEVNECILELKENPKVIMCY</sequence>
<dbReference type="EMBL" id="CAID01000002">
    <property type="protein sequence ID" value="CAL52513.1"/>
    <property type="molecule type" value="Genomic_DNA"/>
</dbReference>
<keyword evidence="3" id="KW-1185">Reference proteome</keyword>
<accession>Q01DU0</accession>
<reference evidence="2 3" key="2">
    <citation type="journal article" date="2014" name="BMC Genomics">
        <title>An improved genome of the model marine alga Ostreococcus tauri unfolds by assessing Illumina de novo assemblies.</title>
        <authorList>
            <person name="Blanc-Mathieu R."/>
            <person name="Verhelst B."/>
            <person name="Derelle E."/>
            <person name="Rombauts S."/>
            <person name="Bouget F.Y."/>
            <person name="Carre I."/>
            <person name="Chateau A."/>
            <person name="Eyre-Walker A."/>
            <person name="Grimsley N."/>
            <person name="Moreau H."/>
            <person name="Piegu B."/>
            <person name="Rivals E."/>
            <person name="Schackwitz W."/>
            <person name="Van de Peer Y."/>
            <person name="Piganeau G."/>
        </authorList>
    </citation>
    <scope>NUCLEOTIDE SEQUENCE [LARGE SCALE GENOMIC DNA]</scope>
    <source>
        <strain evidence="3">OTTH 0595 / CCAP 157/2 / RCC745</strain>
    </source>
</reference>
<dbReference type="KEGG" id="ota:OT_ostta02g03990"/>
<proteinExistence type="predicted"/>
<dbReference type="OrthoDB" id="43442at2759"/>
<reference evidence="3" key="1">
    <citation type="journal article" date="2006" name="Proc. Natl. Acad. Sci. U.S.A.">
        <title>Genome analysis of the smallest free-living eukaryote Ostreococcus tauri unveils many unique features.</title>
        <authorList>
            <person name="Derelle E."/>
            <person name="Ferraz C."/>
            <person name="Rombauts S."/>
            <person name="Rouze P."/>
            <person name="Worden A.Z."/>
            <person name="Robbens S."/>
            <person name="Partensky F."/>
            <person name="Degroeve S."/>
            <person name="Echeynie S."/>
            <person name="Cooke R."/>
            <person name="Saeys Y."/>
            <person name="Wuyts J."/>
            <person name="Jabbari K."/>
            <person name="Bowler C."/>
            <person name="Panaud O."/>
            <person name="Piegu B."/>
            <person name="Ball S.G."/>
            <person name="Ral J.-P."/>
            <person name="Bouget F.-Y."/>
            <person name="Piganeau G."/>
            <person name="De Baets B."/>
            <person name="Picard A."/>
            <person name="Delseny M."/>
            <person name="Demaille J."/>
            <person name="Van de Peer Y."/>
            <person name="Moreau H."/>
        </authorList>
    </citation>
    <scope>NUCLEOTIDE SEQUENCE [LARGE SCALE GENOMIC DNA]</scope>
    <source>
        <strain evidence="3">OTTH 0595 / CCAP 157/2 / RCC745</strain>
    </source>
</reference>
<organism evidence="2 3">
    <name type="scientific">Ostreococcus tauri</name>
    <name type="common">Marine green alga</name>
    <dbReference type="NCBI Taxonomy" id="70448"/>
    <lineage>
        <taxon>Eukaryota</taxon>
        <taxon>Viridiplantae</taxon>
        <taxon>Chlorophyta</taxon>
        <taxon>Mamiellophyceae</taxon>
        <taxon>Mamiellales</taxon>
        <taxon>Bathycoccaceae</taxon>
        <taxon>Ostreococcus</taxon>
    </lineage>
</organism>
<dbReference type="InParanoid" id="Q01DU0"/>
<name>Q01DU0_OSTTA</name>
<dbReference type="Proteomes" id="UP000009170">
    <property type="component" value="Unassembled WGS sequence"/>
</dbReference>
<dbReference type="InterPro" id="IPR027471">
    <property type="entry name" value="YbeD-like_sf"/>
</dbReference>
<gene>
    <name evidence="2" type="ORF">OT_ostta02g03990</name>
</gene>
<dbReference type="Gene3D" id="3.30.70.260">
    <property type="match status" value="1"/>
</dbReference>
<dbReference type="SUPFAM" id="SSF117991">
    <property type="entry name" value="YbeD/HP0495-like"/>
    <property type="match status" value="1"/>
</dbReference>
<feature type="region of interest" description="Disordered" evidence="1">
    <location>
        <begin position="14"/>
        <end position="59"/>
    </location>
</feature>
<evidence type="ECO:0000313" key="3">
    <source>
        <dbReference type="Proteomes" id="UP000009170"/>
    </source>
</evidence>
<dbReference type="Pfam" id="PF04359">
    <property type="entry name" value="DUF493"/>
    <property type="match status" value="1"/>
</dbReference>
<evidence type="ECO:0000256" key="1">
    <source>
        <dbReference type="SAM" id="MobiDB-lite"/>
    </source>
</evidence>
<dbReference type="RefSeq" id="XP_003075241.1">
    <property type="nucleotide sequence ID" value="XM_003075193.1"/>
</dbReference>
<evidence type="ECO:0000313" key="2">
    <source>
        <dbReference type="EMBL" id="CAL52513.1"/>
    </source>
</evidence>
<feature type="compositionally biased region" description="Acidic residues" evidence="1">
    <location>
        <begin position="41"/>
        <end position="57"/>
    </location>
</feature>
<dbReference type="InterPro" id="IPR007454">
    <property type="entry name" value="UPF0250_YbeD-like"/>
</dbReference>
<protein>
    <submittedName>
        <fullName evidence="2">Uncharacterized protein</fullName>
    </submittedName>
</protein>
<comment type="caution">
    <text evidence="2">The sequence shown here is derived from an EMBL/GenBank/DDBJ whole genome shotgun (WGS) entry which is preliminary data.</text>
</comment>
<feature type="compositionally biased region" description="Basic residues" evidence="1">
    <location>
        <begin position="25"/>
        <end position="37"/>
    </location>
</feature>